<comment type="caution">
    <text evidence="11">The sequence shown here is derived from an EMBL/GenBank/DDBJ whole genome shotgun (WGS) entry which is preliminary data.</text>
</comment>
<protein>
    <recommendedName>
        <fullName evidence="2">histidine kinase</fullName>
        <ecNumber evidence="2">2.7.13.3</ecNumber>
    </recommendedName>
</protein>
<dbReference type="GO" id="GO:0000156">
    <property type="term" value="F:phosphorelay response regulator activity"/>
    <property type="evidence" value="ECO:0007669"/>
    <property type="project" value="TreeGrafter"/>
</dbReference>
<reference evidence="11 12" key="1">
    <citation type="submission" date="2018-02" db="EMBL/GenBank/DDBJ databases">
        <title>novel marine gammaproteobacteria from coastal saline agro ecosystem.</title>
        <authorList>
            <person name="Krishnan R."/>
            <person name="Ramesh Kumar N."/>
        </authorList>
    </citation>
    <scope>NUCLEOTIDE SEQUENCE [LARGE SCALE GENOMIC DNA]</scope>
    <source>
        <strain evidence="11 12">228</strain>
    </source>
</reference>
<keyword evidence="5" id="KW-0547">Nucleotide-binding</keyword>
<keyword evidence="9" id="KW-0472">Membrane</keyword>
<dbReference type="Proteomes" id="UP000238196">
    <property type="component" value="Unassembled WGS sequence"/>
</dbReference>
<dbReference type="CDD" id="cd00082">
    <property type="entry name" value="HisKA"/>
    <property type="match status" value="1"/>
</dbReference>
<evidence type="ECO:0000256" key="7">
    <source>
        <dbReference type="ARBA" id="ARBA00022840"/>
    </source>
</evidence>
<dbReference type="SMART" id="SM00387">
    <property type="entry name" value="HATPase_c"/>
    <property type="match status" value="1"/>
</dbReference>
<dbReference type="PRINTS" id="PR00344">
    <property type="entry name" value="BCTRLSENSOR"/>
</dbReference>
<gene>
    <name evidence="11" type="ORF">C4K68_23285</name>
</gene>
<keyword evidence="8" id="KW-0902">Two-component regulatory system</keyword>
<comment type="catalytic activity">
    <reaction evidence="1">
        <text>ATP + protein L-histidine = ADP + protein N-phospho-L-histidine.</text>
        <dbReference type="EC" id="2.7.13.3"/>
    </reaction>
</comment>
<evidence type="ECO:0000256" key="3">
    <source>
        <dbReference type="ARBA" id="ARBA00022553"/>
    </source>
</evidence>
<keyword evidence="4" id="KW-0808">Transferase</keyword>
<organism evidence="11 12">
    <name type="scientific">Proteobacteria bacterium 228</name>
    <dbReference type="NCBI Taxonomy" id="2083153"/>
    <lineage>
        <taxon>Bacteria</taxon>
        <taxon>Pseudomonadati</taxon>
        <taxon>Pseudomonadota</taxon>
    </lineage>
</organism>
<dbReference type="SMART" id="SM00388">
    <property type="entry name" value="HisKA"/>
    <property type="match status" value="1"/>
</dbReference>
<dbReference type="SUPFAM" id="SSF47384">
    <property type="entry name" value="Homodimeric domain of signal transducing histidine kinase"/>
    <property type="match status" value="1"/>
</dbReference>
<evidence type="ECO:0000313" key="11">
    <source>
        <dbReference type="EMBL" id="PPC74914.1"/>
    </source>
</evidence>
<dbReference type="AlphaFoldDB" id="A0A2S5KJB2"/>
<name>A0A2S5KJB2_9PROT</name>
<dbReference type="OrthoDB" id="5289801at2"/>
<dbReference type="SUPFAM" id="SSF55874">
    <property type="entry name" value="ATPase domain of HSP90 chaperone/DNA topoisomerase II/histidine kinase"/>
    <property type="match status" value="1"/>
</dbReference>
<dbReference type="Gene3D" id="3.30.565.10">
    <property type="entry name" value="Histidine kinase-like ATPase, C-terminal domain"/>
    <property type="match status" value="1"/>
</dbReference>
<evidence type="ECO:0000259" key="10">
    <source>
        <dbReference type="PROSITE" id="PS50109"/>
    </source>
</evidence>
<feature type="transmembrane region" description="Helical" evidence="9">
    <location>
        <begin position="35"/>
        <end position="55"/>
    </location>
</feature>
<dbReference type="EC" id="2.7.13.3" evidence="2"/>
<keyword evidence="9" id="KW-1133">Transmembrane helix</keyword>
<dbReference type="InterPro" id="IPR003661">
    <property type="entry name" value="HisK_dim/P_dom"/>
</dbReference>
<keyword evidence="3" id="KW-0597">Phosphoprotein</keyword>
<sequence length="498" mass="56017">MLTKLRHPPRLLTVSFRPSMPASSTVSRHWRPRTLLQLVLLGFVLVTAPLLYLIYETTHSLDTVASRMQQYSQEALSTTQRGQQLVSLSIELERTARQFQVVRADSLHTLFSQQLDRFRNLLELQHQQADIGGLYQELEQLLVPLPDLVSGQDTANELDTVLTQIDSKTEQLRDSVDKLVNQRLDELNHFNEDTRTHLLLSSTLLLALSLVLMIMSGLVITRPVRRLEKMITLLGEGKALPSNRIGGPAELANLGGKLHWLDQQLASLEQQKKQFLRHMSHELKTPLASLREGADLLGEGVLGELNTSQQEVVELMQYNSQQLQRLIEQLLDYNMLHQNLPMAVSACELPTLIKEVVTLHQLSVQQKQIHLQTQGDALNWPADRHKLQRCLDNLISNAINYGAREGQILVAWQTINNRLIIDVANTGQAIAAAERARIFEPFYQGQSQRLGPLKGSGIGLSVARDCIEAHGGSLTLHDLHGFDVCFRIELPESEHLAV</sequence>
<dbReference type="GO" id="GO:0005524">
    <property type="term" value="F:ATP binding"/>
    <property type="evidence" value="ECO:0007669"/>
    <property type="project" value="UniProtKB-KW"/>
</dbReference>
<evidence type="ECO:0000256" key="9">
    <source>
        <dbReference type="SAM" id="Phobius"/>
    </source>
</evidence>
<dbReference type="InterPro" id="IPR004358">
    <property type="entry name" value="Sig_transdc_His_kin-like_C"/>
</dbReference>
<evidence type="ECO:0000313" key="12">
    <source>
        <dbReference type="Proteomes" id="UP000238196"/>
    </source>
</evidence>
<accession>A0A2S5KJB2</accession>
<proteinExistence type="predicted"/>
<evidence type="ECO:0000256" key="2">
    <source>
        <dbReference type="ARBA" id="ARBA00012438"/>
    </source>
</evidence>
<dbReference type="PANTHER" id="PTHR42878:SF7">
    <property type="entry name" value="SENSOR HISTIDINE KINASE GLRK"/>
    <property type="match status" value="1"/>
</dbReference>
<dbReference type="InterPro" id="IPR005467">
    <property type="entry name" value="His_kinase_dom"/>
</dbReference>
<evidence type="ECO:0000256" key="4">
    <source>
        <dbReference type="ARBA" id="ARBA00022679"/>
    </source>
</evidence>
<dbReference type="Pfam" id="PF00512">
    <property type="entry name" value="HisKA"/>
    <property type="match status" value="1"/>
</dbReference>
<evidence type="ECO:0000256" key="5">
    <source>
        <dbReference type="ARBA" id="ARBA00022741"/>
    </source>
</evidence>
<dbReference type="InterPro" id="IPR036890">
    <property type="entry name" value="HATPase_C_sf"/>
</dbReference>
<dbReference type="GO" id="GO:0030295">
    <property type="term" value="F:protein kinase activator activity"/>
    <property type="evidence" value="ECO:0007669"/>
    <property type="project" value="TreeGrafter"/>
</dbReference>
<dbReference type="InterPro" id="IPR003594">
    <property type="entry name" value="HATPase_dom"/>
</dbReference>
<keyword evidence="9" id="KW-0812">Transmembrane</keyword>
<dbReference type="InterPro" id="IPR036097">
    <property type="entry name" value="HisK_dim/P_sf"/>
</dbReference>
<dbReference type="GO" id="GO:0000155">
    <property type="term" value="F:phosphorelay sensor kinase activity"/>
    <property type="evidence" value="ECO:0007669"/>
    <property type="project" value="InterPro"/>
</dbReference>
<dbReference type="CDD" id="cd00075">
    <property type="entry name" value="HATPase"/>
    <property type="match status" value="1"/>
</dbReference>
<dbReference type="GO" id="GO:0007234">
    <property type="term" value="P:osmosensory signaling via phosphorelay pathway"/>
    <property type="evidence" value="ECO:0007669"/>
    <property type="project" value="TreeGrafter"/>
</dbReference>
<keyword evidence="6 11" id="KW-0418">Kinase</keyword>
<keyword evidence="7" id="KW-0067">ATP-binding</keyword>
<dbReference type="InterPro" id="IPR050351">
    <property type="entry name" value="BphY/WalK/GraS-like"/>
</dbReference>
<dbReference type="PROSITE" id="PS50109">
    <property type="entry name" value="HIS_KIN"/>
    <property type="match status" value="1"/>
</dbReference>
<dbReference type="PANTHER" id="PTHR42878">
    <property type="entry name" value="TWO-COMPONENT HISTIDINE KINASE"/>
    <property type="match status" value="1"/>
</dbReference>
<evidence type="ECO:0000256" key="6">
    <source>
        <dbReference type="ARBA" id="ARBA00022777"/>
    </source>
</evidence>
<feature type="domain" description="Histidine kinase" evidence="10">
    <location>
        <begin position="278"/>
        <end position="494"/>
    </location>
</feature>
<feature type="transmembrane region" description="Helical" evidence="9">
    <location>
        <begin position="198"/>
        <end position="220"/>
    </location>
</feature>
<evidence type="ECO:0000256" key="8">
    <source>
        <dbReference type="ARBA" id="ARBA00023012"/>
    </source>
</evidence>
<evidence type="ECO:0000256" key="1">
    <source>
        <dbReference type="ARBA" id="ARBA00000085"/>
    </source>
</evidence>
<dbReference type="Gene3D" id="1.10.287.130">
    <property type="match status" value="1"/>
</dbReference>
<dbReference type="EMBL" id="PRLP01000122">
    <property type="protein sequence ID" value="PPC74914.1"/>
    <property type="molecule type" value="Genomic_DNA"/>
</dbReference>
<dbReference type="Pfam" id="PF02518">
    <property type="entry name" value="HATPase_c"/>
    <property type="match status" value="1"/>
</dbReference>